<dbReference type="AlphaFoldDB" id="A0AAQ3XC75"/>
<protein>
    <submittedName>
        <fullName evidence="2">Uncharacterized protein</fullName>
    </submittedName>
</protein>
<accession>A0AAQ3XC75</accession>
<gene>
    <name evidence="2" type="ORF">U9M48_040255</name>
</gene>
<evidence type="ECO:0000313" key="3">
    <source>
        <dbReference type="Proteomes" id="UP001341281"/>
    </source>
</evidence>
<proteinExistence type="predicted"/>
<dbReference type="Proteomes" id="UP001341281">
    <property type="component" value="Chromosome 09"/>
</dbReference>
<dbReference type="EMBL" id="CP144753">
    <property type="protein sequence ID" value="WVZ94356.1"/>
    <property type="molecule type" value="Genomic_DNA"/>
</dbReference>
<feature type="non-terminal residue" evidence="2">
    <location>
        <position position="82"/>
    </location>
</feature>
<sequence>GEINPLGAHKDDNFPFGLASLSCRQYAATLRIHTKQSRSVLLPPTQGSRSRRWSRAGRRGDHGGGVCEAGEAELEKRIWGIN</sequence>
<evidence type="ECO:0000313" key="2">
    <source>
        <dbReference type="EMBL" id="WVZ94356.1"/>
    </source>
</evidence>
<reference evidence="2 3" key="1">
    <citation type="submission" date="2024-02" db="EMBL/GenBank/DDBJ databases">
        <title>High-quality chromosome-scale genome assembly of Pensacola bahiagrass (Paspalum notatum Flugge var. saurae).</title>
        <authorList>
            <person name="Vega J.M."/>
            <person name="Podio M."/>
            <person name="Orjuela J."/>
            <person name="Siena L.A."/>
            <person name="Pessino S.C."/>
            <person name="Combes M.C."/>
            <person name="Mariac C."/>
            <person name="Albertini E."/>
            <person name="Pupilli F."/>
            <person name="Ortiz J.P.A."/>
            <person name="Leblanc O."/>
        </authorList>
    </citation>
    <scope>NUCLEOTIDE SEQUENCE [LARGE SCALE GENOMIC DNA]</scope>
    <source>
        <strain evidence="2">R1</strain>
        <tissue evidence="2">Leaf</tissue>
    </source>
</reference>
<feature type="region of interest" description="Disordered" evidence="1">
    <location>
        <begin position="40"/>
        <end position="64"/>
    </location>
</feature>
<name>A0AAQ3XC75_PASNO</name>
<keyword evidence="3" id="KW-1185">Reference proteome</keyword>
<organism evidence="2 3">
    <name type="scientific">Paspalum notatum var. saurae</name>
    <dbReference type="NCBI Taxonomy" id="547442"/>
    <lineage>
        <taxon>Eukaryota</taxon>
        <taxon>Viridiplantae</taxon>
        <taxon>Streptophyta</taxon>
        <taxon>Embryophyta</taxon>
        <taxon>Tracheophyta</taxon>
        <taxon>Spermatophyta</taxon>
        <taxon>Magnoliopsida</taxon>
        <taxon>Liliopsida</taxon>
        <taxon>Poales</taxon>
        <taxon>Poaceae</taxon>
        <taxon>PACMAD clade</taxon>
        <taxon>Panicoideae</taxon>
        <taxon>Andropogonodae</taxon>
        <taxon>Paspaleae</taxon>
        <taxon>Paspalinae</taxon>
        <taxon>Paspalum</taxon>
    </lineage>
</organism>
<evidence type="ECO:0000256" key="1">
    <source>
        <dbReference type="SAM" id="MobiDB-lite"/>
    </source>
</evidence>